<reference evidence="1 2" key="1">
    <citation type="journal article" date="2006" name="Proc. Natl. Acad. Sci. U.S.A.">
        <title>Genomic analysis of the uncultivated marine crenarchaeote Cenarchaeum symbiosum.</title>
        <authorList>
            <person name="Hallam S.J."/>
            <person name="Konstantinidis K.T."/>
            <person name="Putnam N."/>
            <person name="Schleper C."/>
            <person name="Watanabe Y."/>
            <person name="Sugahara J."/>
            <person name="Preston C."/>
            <person name="de la Torre J."/>
            <person name="Richardson P.M."/>
            <person name="DeLong E.F."/>
        </authorList>
    </citation>
    <scope>NUCLEOTIDE SEQUENCE [LARGE SCALE GENOMIC DNA]</scope>
    <source>
        <strain evidence="2">A</strain>
    </source>
</reference>
<protein>
    <submittedName>
        <fullName evidence="1">Uncharacterized protein</fullName>
    </submittedName>
</protein>
<dbReference type="STRING" id="414004.CENSYa_0541"/>
<gene>
    <name evidence="1" type="ordered locus">CENSYa_0541</name>
</gene>
<dbReference type="Proteomes" id="UP000000758">
    <property type="component" value="Chromosome"/>
</dbReference>
<dbReference type="EnsemblBacteria" id="ABK77174">
    <property type="protein sequence ID" value="ABK77174"/>
    <property type="gene ID" value="CENSYa_0541"/>
</dbReference>
<dbReference type="HOGENOM" id="CLU_1673911_0_0_2"/>
<proteinExistence type="predicted"/>
<dbReference type="AlphaFoldDB" id="A0RV07"/>
<dbReference type="EMBL" id="DP000238">
    <property type="protein sequence ID" value="ABK77174.1"/>
    <property type="molecule type" value="Genomic_DNA"/>
</dbReference>
<evidence type="ECO:0000313" key="1">
    <source>
        <dbReference type="EMBL" id="ABK77174.1"/>
    </source>
</evidence>
<organism evidence="1 2">
    <name type="scientific">Cenarchaeum symbiosum (strain A)</name>
    <dbReference type="NCBI Taxonomy" id="414004"/>
    <lineage>
        <taxon>Archaea</taxon>
        <taxon>Nitrososphaerota</taxon>
        <taxon>Candidatus Cenarchaeales</taxon>
        <taxon>Candidatus Cenarchaeaceae</taxon>
        <taxon>Candidatus Cenarchaeum</taxon>
    </lineage>
</organism>
<accession>A0RV07</accession>
<evidence type="ECO:0000313" key="2">
    <source>
        <dbReference type="Proteomes" id="UP000000758"/>
    </source>
</evidence>
<name>A0RV07_CENSY</name>
<dbReference type="KEGG" id="csy:CENSYa_0541"/>
<sequence>MRPARPCAGEACPQGRLSSPIPSLARLGRPACPQGRRLRRGILLSGPVCRGRTRQASASVHRGAAPSFSIWRRRRPRYSRGTEAAQQWYIRCCPHSHQPLIPQLSWSRGFGADKMRGFEWLISIPRCAIGCIANSHVLMTDNYSITLPRFSHLPDRT</sequence>
<keyword evidence="2" id="KW-1185">Reference proteome</keyword>